<evidence type="ECO:0000313" key="7">
    <source>
        <dbReference type="EMBL" id="KAG8587598.1"/>
    </source>
</evidence>
<dbReference type="InterPro" id="IPR002528">
    <property type="entry name" value="MATE_fam"/>
</dbReference>
<dbReference type="AlphaFoldDB" id="A0AAV7CRI5"/>
<dbReference type="GO" id="GO:0042910">
    <property type="term" value="F:xenobiotic transmembrane transporter activity"/>
    <property type="evidence" value="ECO:0007669"/>
    <property type="project" value="InterPro"/>
</dbReference>
<evidence type="ECO:0000256" key="2">
    <source>
        <dbReference type="ARBA" id="ARBA00010199"/>
    </source>
</evidence>
<proteinExistence type="inferred from homology"/>
<evidence type="ECO:0000256" key="1">
    <source>
        <dbReference type="ARBA" id="ARBA00004141"/>
    </source>
</evidence>
<dbReference type="NCBIfam" id="TIGR00797">
    <property type="entry name" value="matE"/>
    <property type="match status" value="1"/>
</dbReference>
<keyword evidence="5 6" id="KW-0472">Membrane</keyword>
<feature type="transmembrane region" description="Helical" evidence="6">
    <location>
        <begin position="441"/>
        <end position="463"/>
    </location>
</feature>
<keyword evidence="4 6" id="KW-1133">Transmembrane helix</keyword>
<feature type="transmembrane region" description="Helical" evidence="6">
    <location>
        <begin position="222"/>
        <end position="242"/>
    </location>
</feature>
<feature type="transmembrane region" description="Helical" evidence="6">
    <location>
        <begin position="263"/>
        <end position="282"/>
    </location>
</feature>
<dbReference type="GO" id="GO:1990961">
    <property type="term" value="P:xenobiotic detoxification by transmembrane export across the plasma membrane"/>
    <property type="evidence" value="ECO:0007669"/>
    <property type="project" value="InterPro"/>
</dbReference>
<keyword evidence="3 6" id="KW-0812">Transmembrane</keyword>
<keyword evidence="8" id="KW-1185">Reference proteome</keyword>
<protein>
    <recommendedName>
        <fullName evidence="6">Multidrug and toxin extrusion protein</fullName>
    </recommendedName>
</protein>
<organism evidence="7 8">
    <name type="scientific">Engystomops pustulosus</name>
    <name type="common">Tungara frog</name>
    <name type="synonym">Physalaemus pustulosus</name>
    <dbReference type="NCBI Taxonomy" id="76066"/>
    <lineage>
        <taxon>Eukaryota</taxon>
        <taxon>Metazoa</taxon>
        <taxon>Chordata</taxon>
        <taxon>Craniata</taxon>
        <taxon>Vertebrata</taxon>
        <taxon>Euteleostomi</taxon>
        <taxon>Amphibia</taxon>
        <taxon>Batrachia</taxon>
        <taxon>Anura</taxon>
        <taxon>Neobatrachia</taxon>
        <taxon>Hyloidea</taxon>
        <taxon>Leptodactylidae</taxon>
        <taxon>Leiuperinae</taxon>
        <taxon>Engystomops</taxon>
    </lineage>
</organism>
<dbReference type="Pfam" id="PF01554">
    <property type="entry name" value="MatE"/>
    <property type="match status" value="2"/>
</dbReference>
<feature type="transmembrane region" description="Helical" evidence="6">
    <location>
        <begin position="382"/>
        <end position="404"/>
    </location>
</feature>
<evidence type="ECO:0000313" key="8">
    <source>
        <dbReference type="Proteomes" id="UP000824782"/>
    </source>
</evidence>
<feature type="transmembrane region" description="Helical" evidence="6">
    <location>
        <begin position="565"/>
        <end position="585"/>
    </location>
</feature>
<comment type="caution">
    <text evidence="7">The sequence shown here is derived from an EMBL/GenBank/DDBJ whole genome shotgun (WGS) entry which is preliminary data.</text>
</comment>
<feature type="transmembrane region" description="Helical" evidence="6">
    <location>
        <begin position="50"/>
        <end position="72"/>
    </location>
</feature>
<accession>A0AAV7CRI5</accession>
<feature type="transmembrane region" description="Helical" evidence="6">
    <location>
        <begin position="416"/>
        <end position="435"/>
    </location>
</feature>
<feature type="transmembrane region" description="Helical" evidence="6">
    <location>
        <begin position="120"/>
        <end position="139"/>
    </location>
</feature>
<dbReference type="EMBL" id="WNYA01000002">
    <property type="protein sequence ID" value="KAG8587598.1"/>
    <property type="molecule type" value="Genomic_DNA"/>
</dbReference>
<feature type="transmembrane region" description="Helical" evidence="6">
    <location>
        <begin position="343"/>
        <end position="362"/>
    </location>
</feature>
<dbReference type="GO" id="GO:0015297">
    <property type="term" value="F:antiporter activity"/>
    <property type="evidence" value="ECO:0007669"/>
    <property type="project" value="InterPro"/>
</dbReference>
<dbReference type="CDD" id="cd13132">
    <property type="entry name" value="MATE_eukaryotic"/>
    <property type="match status" value="1"/>
</dbReference>
<reference evidence="7" key="1">
    <citation type="thesis" date="2020" institute="ProQuest LLC" country="789 East Eisenhower Parkway, Ann Arbor, MI, USA">
        <title>Comparative Genomics and Chromosome Evolution.</title>
        <authorList>
            <person name="Mudd A.B."/>
        </authorList>
    </citation>
    <scope>NUCLEOTIDE SEQUENCE</scope>
    <source>
        <strain evidence="7">237g6f4</strain>
        <tissue evidence="7">Blood</tissue>
    </source>
</reference>
<evidence type="ECO:0000256" key="5">
    <source>
        <dbReference type="ARBA" id="ARBA00023136"/>
    </source>
</evidence>
<feature type="transmembrane region" description="Helical" evidence="6">
    <location>
        <begin position="78"/>
        <end position="100"/>
    </location>
</feature>
<feature type="transmembrane region" description="Helical" evidence="6">
    <location>
        <begin position="302"/>
        <end position="323"/>
    </location>
</feature>
<evidence type="ECO:0000256" key="4">
    <source>
        <dbReference type="ARBA" id="ARBA00022989"/>
    </source>
</evidence>
<dbReference type="InterPro" id="IPR045069">
    <property type="entry name" value="MATE_euk"/>
</dbReference>
<name>A0AAV7CRI5_ENGPU</name>
<dbReference type="GO" id="GO:0016020">
    <property type="term" value="C:membrane"/>
    <property type="evidence" value="ECO:0007669"/>
    <property type="project" value="UniProtKB-SubCell"/>
</dbReference>
<sequence>MGRVESGAEMGPENQCFTKNPGRVQRLLRRLLPPDCWQEVKEQCKMAGPVFLSQIMVFLINIVSSIFCGHLGKIELDSVTLAVAVINVTGISVGSGLASACDTLMSQTYGGQNVKRVGIILQRGILILLLCCFPCWAIFINTEQVLLLCRQNPDVARLTQKYVMVFIPALPVVFLYQLQTRYLQSQGIIWPQVITGFAVNLFNVAVNAIFMYGLKLGVVGSAWANTISQFAMSGLLFLYIIWKKLHLLTWGGWSKDCLQEWGTFIGLAIPSMLMVCIEWWSFEIGGFLAGLISVVELGAQAIMLELATAAYMISVGFSVAASVRIGNALGAGNVEHAKTSCKVALLCIVFCSVLTGSLLAGLKDVIAYIFTTDREIVSLVSRLMLIFAPFHICDAIAGTCAGILRGSGKQKIGAVTNAVGYYLVGLPIGISLMFAVKLGVIGLWSGMIFPVFLQASFFMVYTLRMNWDKACQEAQVRAGVKKEDEEPTVPQMETSSTGFDVSKNGAITTVYTAVDQSVTTGAAILPDSPFSENYSEHLVLQEDPLETSTVVGKILSTKQLLLRRGLVVSVAVMVLLIGVIIKVFTGNG</sequence>
<feature type="transmembrane region" description="Helical" evidence="6">
    <location>
        <begin position="188"/>
        <end position="210"/>
    </location>
</feature>
<evidence type="ECO:0000256" key="3">
    <source>
        <dbReference type="ARBA" id="ARBA00022692"/>
    </source>
</evidence>
<evidence type="ECO:0000256" key="6">
    <source>
        <dbReference type="RuleBase" id="RU004914"/>
    </source>
</evidence>
<comment type="subcellular location">
    <subcellularLocation>
        <location evidence="1">Membrane</location>
        <topology evidence="1">Multi-pass membrane protein</topology>
    </subcellularLocation>
</comment>
<gene>
    <name evidence="7" type="ORF">GDO81_005721</name>
</gene>
<feature type="transmembrane region" description="Helical" evidence="6">
    <location>
        <begin position="159"/>
        <end position="176"/>
    </location>
</feature>
<dbReference type="Proteomes" id="UP000824782">
    <property type="component" value="Unassembled WGS sequence"/>
</dbReference>
<dbReference type="PANTHER" id="PTHR11206">
    <property type="entry name" value="MULTIDRUG RESISTANCE PROTEIN"/>
    <property type="match status" value="1"/>
</dbReference>
<comment type="similarity">
    <text evidence="2 6">Belongs to the multi antimicrobial extrusion (MATE) (TC 2.A.66.1) family.</text>
</comment>